<dbReference type="PANTHER" id="PTHR39321:SF3">
    <property type="entry name" value="PHOSPHOPANTETHEINE ADENYLYLTRANSFERASE"/>
    <property type="match status" value="1"/>
</dbReference>
<keyword evidence="7 10" id="KW-0067">ATP-binding</keyword>
<dbReference type="Proteomes" id="UP001518925">
    <property type="component" value="Unassembled WGS sequence"/>
</dbReference>
<organism evidence="12 13">
    <name type="scientific">Bacillus suaedaesalsae</name>
    <dbReference type="NCBI Taxonomy" id="2810349"/>
    <lineage>
        <taxon>Bacteria</taxon>
        <taxon>Bacillati</taxon>
        <taxon>Bacillota</taxon>
        <taxon>Bacilli</taxon>
        <taxon>Bacillales</taxon>
        <taxon>Bacillaceae</taxon>
        <taxon>Bacillus</taxon>
    </lineage>
</organism>
<proteinExistence type="inferred from homology"/>
<evidence type="ECO:0000256" key="1">
    <source>
        <dbReference type="ARBA" id="ARBA00002324"/>
    </source>
</evidence>
<dbReference type="NCBIfam" id="NF000841">
    <property type="entry name" value="PRK00071.1-4"/>
    <property type="match status" value="1"/>
</dbReference>
<comment type="function">
    <text evidence="1 10">Catalyzes the reversible adenylation of nicotinate mononucleotide (NaMN) to nicotinic acid adenine dinucleotide (NaAD).</text>
</comment>
<name>A0ABS2DL57_9BACI</name>
<dbReference type="InterPro" id="IPR005248">
    <property type="entry name" value="NadD/NMNAT"/>
</dbReference>
<dbReference type="InterPro" id="IPR014729">
    <property type="entry name" value="Rossmann-like_a/b/a_fold"/>
</dbReference>
<evidence type="ECO:0000256" key="5">
    <source>
        <dbReference type="ARBA" id="ARBA00022695"/>
    </source>
</evidence>
<dbReference type="NCBIfam" id="TIGR00482">
    <property type="entry name" value="nicotinate (nicotinamide) nucleotide adenylyltransferase"/>
    <property type="match status" value="1"/>
</dbReference>
<dbReference type="NCBIfam" id="NF000840">
    <property type="entry name" value="PRK00071.1-3"/>
    <property type="match status" value="1"/>
</dbReference>
<feature type="domain" description="Cytidyltransferase-like" evidence="11">
    <location>
        <begin position="6"/>
        <end position="160"/>
    </location>
</feature>
<dbReference type="RefSeq" id="WP_204204591.1">
    <property type="nucleotide sequence ID" value="NZ_JAFELM010000042.1"/>
</dbReference>
<dbReference type="GO" id="GO:0004515">
    <property type="term" value="F:nicotinate-nucleotide adenylyltransferase activity"/>
    <property type="evidence" value="ECO:0007669"/>
    <property type="project" value="UniProtKB-EC"/>
</dbReference>
<keyword evidence="13" id="KW-1185">Reference proteome</keyword>
<sequence length="186" mass="21776">MKKIGILGGTFDPPHNGHLLIAHEVHKALTLDEVWFMPTKIPPHKEREVTGEKNRIAMLELALKNNEYFSIQPIELHREGKSYTYDTIRLLKEMYDHDFYFIIGADMVEYLPSWYNIDELIKLLTFVGVGRAGYSNETSYPLLHVSTPMFEVSSTLIRERTKQKGNTHMLVPYQVKQYIEENRLYE</sequence>
<dbReference type="Gene3D" id="3.40.50.620">
    <property type="entry name" value="HUPs"/>
    <property type="match status" value="1"/>
</dbReference>
<comment type="pathway">
    <text evidence="2 10">Cofactor biosynthesis; NAD(+) biosynthesis; deamido-NAD(+) from nicotinate D-ribonucleotide: step 1/1.</text>
</comment>
<dbReference type="PANTHER" id="PTHR39321">
    <property type="entry name" value="NICOTINATE-NUCLEOTIDE ADENYLYLTRANSFERASE-RELATED"/>
    <property type="match status" value="1"/>
</dbReference>
<keyword evidence="4 10" id="KW-0808">Transferase</keyword>
<keyword evidence="6 10" id="KW-0547">Nucleotide-binding</keyword>
<keyword evidence="8 10" id="KW-0520">NAD</keyword>
<dbReference type="EC" id="2.7.7.18" evidence="10"/>
<evidence type="ECO:0000313" key="12">
    <source>
        <dbReference type="EMBL" id="MBM6619225.1"/>
    </source>
</evidence>
<dbReference type="SUPFAM" id="SSF52374">
    <property type="entry name" value="Nucleotidylyl transferase"/>
    <property type="match status" value="1"/>
</dbReference>
<dbReference type="CDD" id="cd02165">
    <property type="entry name" value="NMNAT"/>
    <property type="match status" value="1"/>
</dbReference>
<accession>A0ABS2DL57</accession>
<evidence type="ECO:0000256" key="8">
    <source>
        <dbReference type="ARBA" id="ARBA00023027"/>
    </source>
</evidence>
<evidence type="ECO:0000256" key="4">
    <source>
        <dbReference type="ARBA" id="ARBA00022679"/>
    </source>
</evidence>
<evidence type="ECO:0000313" key="13">
    <source>
        <dbReference type="Proteomes" id="UP001518925"/>
    </source>
</evidence>
<evidence type="ECO:0000256" key="2">
    <source>
        <dbReference type="ARBA" id="ARBA00005019"/>
    </source>
</evidence>
<protein>
    <recommendedName>
        <fullName evidence="10">Probable nicotinate-nucleotide adenylyltransferase</fullName>
        <ecNumber evidence="10">2.7.7.18</ecNumber>
    </recommendedName>
    <alternativeName>
        <fullName evidence="10">Deamido-NAD(+) diphosphorylase</fullName>
    </alternativeName>
    <alternativeName>
        <fullName evidence="10">Deamido-NAD(+) pyrophosphorylase</fullName>
    </alternativeName>
    <alternativeName>
        <fullName evidence="10">Nicotinate mononucleotide adenylyltransferase</fullName>
        <shortName evidence="10">NaMN adenylyltransferase</shortName>
    </alternativeName>
</protein>
<gene>
    <name evidence="10" type="primary">nadD</name>
    <name evidence="12" type="ORF">JR050_16305</name>
</gene>
<evidence type="ECO:0000256" key="7">
    <source>
        <dbReference type="ARBA" id="ARBA00022840"/>
    </source>
</evidence>
<evidence type="ECO:0000256" key="9">
    <source>
        <dbReference type="ARBA" id="ARBA00048721"/>
    </source>
</evidence>
<evidence type="ECO:0000256" key="10">
    <source>
        <dbReference type="HAMAP-Rule" id="MF_00244"/>
    </source>
</evidence>
<evidence type="ECO:0000256" key="3">
    <source>
        <dbReference type="ARBA" id="ARBA00022642"/>
    </source>
</evidence>
<dbReference type="Pfam" id="PF01467">
    <property type="entry name" value="CTP_transf_like"/>
    <property type="match status" value="1"/>
</dbReference>
<reference evidence="12 13" key="1">
    <citation type="submission" date="2021-02" db="EMBL/GenBank/DDBJ databases">
        <title>Bacillus sp. RD4P76, an endophyte from a halophyte.</title>
        <authorList>
            <person name="Sun J.-Q."/>
        </authorList>
    </citation>
    <scope>NUCLEOTIDE SEQUENCE [LARGE SCALE GENOMIC DNA]</scope>
    <source>
        <strain evidence="12 13">RD4P76</strain>
    </source>
</reference>
<keyword evidence="5 10" id="KW-0548">Nucleotidyltransferase</keyword>
<keyword evidence="3 10" id="KW-0662">Pyridine nucleotide biosynthesis</keyword>
<dbReference type="EMBL" id="JAFELM010000042">
    <property type="protein sequence ID" value="MBM6619225.1"/>
    <property type="molecule type" value="Genomic_DNA"/>
</dbReference>
<dbReference type="NCBIfam" id="TIGR00125">
    <property type="entry name" value="cyt_tran_rel"/>
    <property type="match status" value="1"/>
</dbReference>
<comment type="catalytic activity">
    <reaction evidence="9 10">
        <text>nicotinate beta-D-ribonucleotide + ATP + H(+) = deamido-NAD(+) + diphosphate</text>
        <dbReference type="Rhea" id="RHEA:22860"/>
        <dbReference type="ChEBI" id="CHEBI:15378"/>
        <dbReference type="ChEBI" id="CHEBI:30616"/>
        <dbReference type="ChEBI" id="CHEBI:33019"/>
        <dbReference type="ChEBI" id="CHEBI:57502"/>
        <dbReference type="ChEBI" id="CHEBI:58437"/>
        <dbReference type="EC" id="2.7.7.18"/>
    </reaction>
</comment>
<evidence type="ECO:0000259" key="11">
    <source>
        <dbReference type="Pfam" id="PF01467"/>
    </source>
</evidence>
<evidence type="ECO:0000256" key="6">
    <source>
        <dbReference type="ARBA" id="ARBA00022741"/>
    </source>
</evidence>
<comment type="caution">
    <text evidence="12">The sequence shown here is derived from an EMBL/GenBank/DDBJ whole genome shotgun (WGS) entry which is preliminary data.</text>
</comment>
<comment type="similarity">
    <text evidence="10">Belongs to the NadD family.</text>
</comment>
<dbReference type="HAMAP" id="MF_00244">
    <property type="entry name" value="NaMN_adenylyltr"/>
    <property type="match status" value="1"/>
</dbReference>
<dbReference type="InterPro" id="IPR004821">
    <property type="entry name" value="Cyt_trans-like"/>
</dbReference>